<feature type="transmembrane region" description="Helical" evidence="21">
    <location>
        <begin position="78"/>
        <end position="96"/>
    </location>
</feature>
<comment type="cofactor">
    <cofactor evidence="2">
        <name>[4Fe-4S] cluster</name>
        <dbReference type="ChEBI" id="CHEBI:49883"/>
    </cofactor>
</comment>
<evidence type="ECO:0000256" key="4">
    <source>
        <dbReference type="ARBA" id="ARBA00012438"/>
    </source>
</evidence>
<evidence type="ECO:0000259" key="22">
    <source>
        <dbReference type="PROSITE" id="PS50109"/>
    </source>
</evidence>
<keyword evidence="13" id="KW-0067">ATP-binding</keyword>
<keyword evidence="7" id="KW-0963">Cytoplasm</keyword>
<gene>
    <name evidence="23" type="ORF">KILIM_037_00150</name>
</gene>
<comment type="caution">
    <text evidence="23">The sequence shown here is derived from an EMBL/GenBank/DDBJ whole genome shotgun (WGS) entry which is preliminary data.</text>
</comment>
<evidence type="ECO:0000256" key="15">
    <source>
        <dbReference type="ARBA" id="ARBA00023012"/>
    </source>
</evidence>
<evidence type="ECO:0000256" key="12">
    <source>
        <dbReference type="ARBA" id="ARBA00022777"/>
    </source>
</evidence>
<protein>
    <recommendedName>
        <fullName evidence="5">Oxygen sensor histidine kinase NreB</fullName>
        <ecNumber evidence="4">2.7.13.3</ecNumber>
    </recommendedName>
    <alternativeName>
        <fullName evidence="18">Nitrogen regulation protein B</fullName>
    </alternativeName>
</protein>
<dbReference type="EC" id="2.7.13.3" evidence="4"/>
<feature type="transmembrane region" description="Helical" evidence="21">
    <location>
        <begin position="149"/>
        <end position="166"/>
    </location>
</feature>
<dbReference type="InterPro" id="IPR050482">
    <property type="entry name" value="Sensor_HK_TwoCompSys"/>
</dbReference>
<dbReference type="GO" id="GO:0051539">
    <property type="term" value="F:4 iron, 4 sulfur cluster binding"/>
    <property type="evidence" value="ECO:0007669"/>
    <property type="project" value="UniProtKB-KW"/>
</dbReference>
<evidence type="ECO:0000256" key="14">
    <source>
        <dbReference type="ARBA" id="ARBA00023004"/>
    </source>
</evidence>
<dbReference type="GO" id="GO:0005524">
    <property type="term" value="F:ATP binding"/>
    <property type="evidence" value="ECO:0007669"/>
    <property type="project" value="UniProtKB-KW"/>
</dbReference>
<name>K6WRF9_9MICO</name>
<organism evidence="23 24">
    <name type="scientific">Kineosphaera limosa NBRC 100340</name>
    <dbReference type="NCBI Taxonomy" id="1184609"/>
    <lineage>
        <taxon>Bacteria</taxon>
        <taxon>Bacillati</taxon>
        <taxon>Actinomycetota</taxon>
        <taxon>Actinomycetes</taxon>
        <taxon>Micrococcales</taxon>
        <taxon>Dermatophilaceae</taxon>
        <taxon>Kineosphaera</taxon>
    </lineage>
</organism>
<comment type="subcellular location">
    <subcellularLocation>
        <location evidence="3">Cytoplasm</location>
    </subcellularLocation>
</comment>
<evidence type="ECO:0000256" key="7">
    <source>
        <dbReference type="ARBA" id="ARBA00022490"/>
    </source>
</evidence>
<dbReference type="Pfam" id="PF02518">
    <property type="entry name" value="HATPase_c"/>
    <property type="match status" value="1"/>
</dbReference>
<reference evidence="23 24" key="1">
    <citation type="submission" date="2012-08" db="EMBL/GenBank/DDBJ databases">
        <title>Whole genome shotgun sequence of Kineosphaera limosa NBRC 100340.</title>
        <authorList>
            <person name="Yoshida I."/>
            <person name="Isaki S."/>
            <person name="Hosoyama A."/>
            <person name="Tsuchikane K."/>
            <person name="Katsumata H."/>
            <person name="Ando Y."/>
            <person name="Ohji S."/>
            <person name="Hamada M."/>
            <person name="Tamura T."/>
            <person name="Yamazoe A."/>
            <person name="Yamazaki S."/>
            <person name="Fujita N."/>
        </authorList>
    </citation>
    <scope>NUCLEOTIDE SEQUENCE [LARGE SCALE GENOMIC DNA]</scope>
    <source>
        <strain evidence="23 24">NBRC 100340</strain>
    </source>
</reference>
<keyword evidence="21" id="KW-0472">Membrane</keyword>
<dbReference type="InterPro" id="IPR003594">
    <property type="entry name" value="HATPase_dom"/>
</dbReference>
<dbReference type="Gene3D" id="3.30.565.10">
    <property type="entry name" value="Histidine kinase-like ATPase, C-terminal domain"/>
    <property type="match status" value="1"/>
</dbReference>
<evidence type="ECO:0000256" key="11">
    <source>
        <dbReference type="ARBA" id="ARBA00022741"/>
    </source>
</evidence>
<keyword evidence="16" id="KW-0411">Iron-sulfur</keyword>
<evidence type="ECO:0000256" key="9">
    <source>
        <dbReference type="ARBA" id="ARBA00022679"/>
    </source>
</evidence>
<evidence type="ECO:0000256" key="8">
    <source>
        <dbReference type="ARBA" id="ARBA00022553"/>
    </source>
</evidence>
<dbReference type="PANTHER" id="PTHR24421">
    <property type="entry name" value="NITRATE/NITRITE SENSOR PROTEIN NARX-RELATED"/>
    <property type="match status" value="1"/>
</dbReference>
<evidence type="ECO:0000256" key="10">
    <source>
        <dbReference type="ARBA" id="ARBA00022723"/>
    </source>
</evidence>
<evidence type="ECO:0000256" key="20">
    <source>
        <dbReference type="SAM" id="MobiDB-lite"/>
    </source>
</evidence>
<feature type="domain" description="Histidine kinase" evidence="22">
    <location>
        <begin position="210"/>
        <end position="431"/>
    </location>
</feature>
<feature type="coiled-coil region" evidence="19">
    <location>
        <begin position="194"/>
        <end position="228"/>
    </location>
</feature>
<evidence type="ECO:0000256" key="6">
    <source>
        <dbReference type="ARBA" id="ARBA00022485"/>
    </source>
</evidence>
<dbReference type="GO" id="GO:0046872">
    <property type="term" value="F:metal ion binding"/>
    <property type="evidence" value="ECO:0007669"/>
    <property type="project" value="UniProtKB-KW"/>
</dbReference>
<dbReference type="CDD" id="cd16917">
    <property type="entry name" value="HATPase_UhpB-NarQ-NarX-like"/>
    <property type="match status" value="1"/>
</dbReference>
<evidence type="ECO:0000256" key="18">
    <source>
        <dbReference type="ARBA" id="ARBA00030800"/>
    </source>
</evidence>
<dbReference type="STRING" id="1184609.KILIM_037_00150"/>
<dbReference type="GO" id="GO:0005737">
    <property type="term" value="C:cytoplasm"/>
    <property type="evidence" value="ECO:0007669"/>
    <property type="project" value="UniProtKB-SubCell"/>
</dbReference>
<evidence type="ECO:0000256" key="16">
    <source>
        <dbReference type="ARBA" id="ARBA00023014"/>
    </source>
</evidence>
<keyword evidence="24" id="KW-1185">Reference proteome</keyword>
<evidence type="ECO:0000256" key="17">
    <source>
        <dbReference type="ARBA" id="ARBA00024827"/>
    </source>
</evidence>
<dbReference type="EMBL" id="BAHD01000037">
    <property type="protein sequence ID" value="GAB96396.1"/>
    <property type="molecule type" value="Genomic_DNA"/>
</dbReference>
<dbReference type="Pfam" id="PF07730">
    <property type="entry name" value="HisKA_3"/>
    <property type="match status" value="1"/>
</dbReference>
<dbReference type="InterPro" id="IPR004358">
    <property type="entry name" value="Sig_transdc_His_kin-like_C"/>
</dbReference>
<evidence type="ECO:0000256" key="1">
    <source>
        <dbReference type="ARBA" id="ARBA00000085"/>
    </source>
</evidence>
<evidence type="ECO:0000256" key="3">
    <source>
        <dbReference type="ARBA" id="ARBA00004496"/>
    </source>
</evidence>
<dbReference type="Gene3D" id="1.20.5.1930">
    <property type="match status" value="1"/>
</dbReference>
<dbReference type="InterPro" id="IPR005467">
    <property type="entry name" value="His_kinase_dom"/>
</dbReference>
<evidence type="ECO:0000256" key="13">
    <source>
        <dbReference type="ARBA" id="ARBA00022840"/>
    </source>
</evidence>
<dbReference type="PROSITE" id="PS50109">
    <property type="entry name" value="HIS_KIN"/>
    <property type="match status" value="1"/>
</dbReference>
<evidence type="ECO:0000256" key="19">
    <source>
        <dbReference type="SAM" id="Coils"/>
    </source>
</evidence>
<feature type="transmembrane region" description="Helical" evidence="21">
    <location>
        <begin position="49"/>
        <end position="69"/>
    </location>
</feature>
<dbReference type="InterPro" id="IPR011712">
    <property type="entry name" value="Sig_transdc_His_kin_sub3_dim/P"/>
</dbReference>
<feature type="compositionally biased region" description="Low complexity" evidence="20">
    <location>
        <begin position="27"/>
        <end position="37"/>
    </location>
</feature>
<dbReference type="GO" id="GO:0016020">
    <property type="term" value="C:membrane"/>
    <property type="evidence" value="ECO:0007669"/>
    <property type="project" value="InterPro"/>
</dbReference>
<keyword evidence="21" id="KW-1133">Transmembrane helix</keyword>
<evidence type="ECO:0000256" key="5">
    <source>
        <dbReference type="ARBA" id="ARBA00017322"/>
    </source>
</evidence>
<keyword evidence="14" id="KW-0408">Iron</keyword>
<feature type="region of interest" description="Disordered" evidence="20">
    <location>
        <begin position="1"/>
        <end position="37"/>
    </location>
</feature>
<keyword evidence="10" id="KW-0479">Metal-binding</keyword>
<keyword evidence="12 23" id="KW-0418">Kinase</keyword>
<keyword evidence="21" id="KW-0812">Transmembrane</keyword>
<keyword evidence="15" id="KW-0902">Two-component regulatory system</keyword>
<sequence length="431" mass="45287">MPTTTRAQPDRPEPGDPAGSPVPGNPAESASAARSTAASESRDAGLSGWIMRWLAPLLALVSWGLGWALSPMVTDRQLVLWALAPMAGLLLLRAVLERSLAVAGAGSIVVTLTYGAHLSLVAVATALNPLTCIYAFVGYPDSRRFLRGGAAIAAFTLTAVLCAAGQSGGIPVIVTAPVLFAALVAVNLGVAGAMNHQQAQRDREVAERERATQELQASLRTNAALQRQLVVQARASGAAQERTRIAREIHDTVAQGLIGVIRQLDAVPLDAAEPGRERIARAQQTARECLAETRRAVRALAPHQLEGTGVLAAIAEHVAAWAHTHRVVVTFDGDDAPETVAHGATLFRLVQESLSNVARHARARTVQIAVRAAGSRLVLTVQDDGRGFDPQHCRPGHGLQIMAERVQEAGGTFGIETAPGAGTRIEASLPQ</sequence>
<keyword evidence="9" id="KW-0808">Transferase</keyword>
<dbReference type="eggNOG" id="COG4585">
    <property type="taxonomic scope" value="Bacteria"/>
</dbReference>
<accession>K6WRF9</accession>
<dbReference type="PANTHER" id="PTHR24421:SF10">
    <property type="entry name" value="NITRATE_NITRITE SENSOR PROTEIN NARQ"/>
    <property type="match status" value="1"/>
</dbReference>
<dbReference type="InterPro" id="IPR036890">
    <property type="entry name" value="HATPase_C_sf"/>
</dbReference>
<comment type="function">
    <text evidence="17">Member of the two-component regulatory system NreB/NreC involved in the control of dissimilatory nitrate/nitrite reduction in response to oxygen. NreB functions as a direct oxygen sensor histidine kinase which is autophosphorylated, in the absence of oxygen, probably at the conserved histidine residue, and transfers its phosphate group probably to a conserved aspartate residue of NreC. NreB/NreC activates the expression of the nitrate (narGHJI) and nitrite (nir) reductase operons, as well as the putative nitrate transporter gene narT.</text>
</comment>
<keyword evidence="6" id="KW-0004">4Fe-4S</keyword>
<keyword evidence="11" id="KW-0547">Nucleotide-binding</keyword>
<dbReference type="AlphaFoldDB" id="K6WRF9"/>
<dbReference type="SUPFAM" id="SSF55874">
    <property type="entry name" value="ATPase domain of HSP90 chaperone/DNA topoisomerase II/histidine kinase"/>
    <property type="match status" value="1"/>
</dbReference>
<dbReference type="SMART" id="SM00387">
    <property type="entry name" value="HATPase_c"/>
    <property type="match status" value="1"/>
</dbReference>
<dbReference type="GO" id="GO:0046983">
    <property type="term" value="F:protein dimerization activity"/>
    <property type="evidence" value="ECO:0007669"/>
    <property type="project" value="InterPro"/>
</dbReference>
<comment type="catalytic activity">
    <reaction evidence="1">
        <text>ATP + protein L-histidine = ADP + protein N-phospho-L-histidine.</text>
        <dbReference type="EC" id="2.7.13.3"/>
    </reaction>
</comment>
<feature type="transmembrane region" description="Helical" evidence="21">
    <location>
        <begin position="172"/>
        <end position="194"/>
    </location>
</feature>
<keyword evidence="19" id="KW-0175">Coiled coil</keyword>
<feature type="transmembrane region" description="Helical" evidence="21">
    <location>
        <begin position="116"/>
        <end position="137"/>
    </location>
</feature>
<evidence type="ECO:0000256" key="21">
    <source>
        <dbReference type="SAM" id="Phobius"/>
    </source>
</evidence>
<evidence type="ECO:0000256" key="2">
    <source>
        <dbReference type="ARBA" id="ARBA00001966"/>
    </source>
</evidence>
<proteinExistence type="predicted"/>
<dbReference type="PRINTS" id="PR00344">
    <property type="entry name" value="BCTRLSENSOR"/>
</dbReference>
<dbReference type="Proteomes" id="UP000008366">
    <property type="component" value="Unassembled WGS sequence"/>
</dbReference>
<keyword evidence="8" id="KW-0597">Phosphoprotein</keyword>
<dbReference type="GO" id="GO:0000155">
    <property type="term" value="F:phosphorelay sensor kinase activity"/>
    <property type="evidence" value="ECO:0007669"/>
    <property type="project" value="InterPro"/>
</dbReference>
<evidence type="ECO:0000313" key="24">
    <source>
        <dbReference type="Proteomes" id="UP000008366"/>
    </source>
</evidence>
<evidence type="ECO:0000313" key="23">
    <source>
        <dbReference type="EMBL" id="GAB96396.1"/>
    </source>
</evidence>